<gene>
    <name evidence="2" type="ORF">DXZ20_20750</name>
</gene>
<protein>
    <recommendedName>
        <fullName evidence="1">Right handed beta helix domain-containing protein</fullName>
    </recommendedName>
</protein>
<sequence>MKGDFSRDTFDSTKHYNMVLLQMGRLLLDSDWVEQQQIHQHRIETEARDVIGPCGAPKDDPGFGIEAVDNDFTIGAGRFYVNGILCINETDVAYSQQLDLPNPADLSSLFAEAGTTNGIIYLDVWKHHILPIDDPQIREVALGGPSTATRLKTLWQVKVLPITEPVNQLSCDDDLSEWDDLIAPSTGMLNARTAAAEATDNPCLIPPGAGYLRLENQLYRVEIHAGGDGDTATFKWSRDNGSVVTAINGMDGQEITVADLGPDDVLGFAKGQWVEVIDDALELNGQPGELLQIDDFTNDAAGRPVIVLASAPTPLAAEFPNGINPDYHPKLRRWDGAATGGLPVSADWTSLEGGIQVLFSEGTYKTGDYWLIPARTATGQIEWPVTDTPVPTPIPQLPLGIDHQYCRLAIAQFLTNADGNGELEVLEICDHSFCPLTELDPGESCCTVVVQPGESIQAALDSLPPQGGCVCLKTGTHTIQQAIWIRRSNVVLKGESPGTRVVRNNGLNLLRIQRLRNQQVVNVVVHQIRFEAAGIDPEPSNLLDLTVAVISNGLNVQVDHCQFEVELAQDTDNTGSNLPIGPALGFAVVNSEQITLRDNVFRLMFTGIWAEAISTCNFSNNQFIGPTAQIDDFTYPVGLICILLNLLTSENVLLGDNCQITDNLIQDSFIGIVTGVHSDYCHIINNQIRRPAIRQLPIEEFDNQYLAGSDPYLYGIITYGNHCMIANNTINLDSPSWGGIRVFGTHTRVEDNTIISNLDRGLQIGNTQLPLSIFLGEVAENDDAPLPVLELNASVVKGNKITGILTGIGAANVEGIEISANQMTVSGNFSAAVPMGVALANTQRTVVQNNHISGAEFGVFLLGTPPIQGVGNRVLDNHISDGTYGIGAVSETALEISGNQIDNMTVAGIAASNLIEQAYLANNRLDHCGYRPPTSNATSIAATTAVGAGIFITSVLGDLTLQSSQIINTGISRQGEVAATAAFWGIAIGLVLSCDITQNHVFYSDTEAVAQMNLIPTHRSLLLLGWFAPTNVDVRFPQVGNAMVNDNIFQGIGLPHLVEFLRNPNEPRVGFEQVSFSQNQCFHLRSQTSQPPTDFITSRQGNATVVTWGRHLVVMGNQVKAADNPNFPSMDLSNPERVTVMGNIASGSIINFGSGVTPPSPGDFNVYS</sequence>
<feature type="domain" description="Right handed beta helix" evidence="1">
    <location>
        <begin position="795"/>
        <end position="924"/>
    </location>
</feature>
<proteinExistence type="predicted"/>
<dbReference type="SMART" id="SM00710">
    <property type="entry name" value="PbH1"/>
    <property type="match status" value="9"/>
</dbReference>
<evidence type="ECO:0000313" key="2">
    <source>
        <dbReference type="EMBL" id="NEZ58029.1"/>
    </source>
</evidence>
<dbReference type="SUPFAM" id="SSF51126">
    <property type="entry name" value="Pectin lyase-like"/>
    <property type="match status" value="1"/>
</dbReference>
<dbReference type="Proteomes" id="UP000481033">
    <property type="component" value="Unassembled WGS sequence"/>
</dbReference>
<keyword evidence="3" id="KW-1185">Reference proteome</keyword>
<name>A0A6M0RPE4_9CYAN</name>
<dbReference type="InterPro" id="IPR045392">
    <property type="entry name" value="DUF6519"/>
</dbReference>
<evidence type="ECO:0000313" key="3">
    <source>
        <dbReference type="Proteomes" id="UP000481033"/>
    </source>
</evidence>
<dbReference type="Pfam" id="PF13229">
    <property type="entry name" value="Beta_helix"/>
    <property type="match status" value="1"/>
</dbReference>
<dbReference type="Gene3D" id="2.160.20.10">
    <property type="entry name" value="Single-stranded right-handed beta-helix, Pectin lyase-like"/>
    <property type="match status" value="2"/>
</dbReference>
<dbReference type="EMBL" id="QXHD01000004">
    <property type="protein sequence ID" value="NEZ58029.1"/>
    <property type="molecule type" value="Genomic_DNA"/>
</dbReference>
<dbReference type="InterPro" id="IPR012334">
    <property type="entry name" value="Pectin_lyas_fold"/>
</dbReference>
<organism evidence="2 3">
    <name type="scientific">Adonisia turfae CCMR0081</name>
    <dbReference type="NCBI Taxonomy" id="2292702"/>
    <lineage>
        <taxon>Bacteria</taxon>
        <taxon>Bacillati</taxon>
        <taxon>Cyanobacteriota</taxon>
        <taxon>Adonisia</taxon>
        <taxon>Adonisia turfae</taxon>
    </lineage>
</organism>
<dbReference type="Pfam" id="PF20129">
    <property type="entry name" value="DUF6519"/>
    <property type="match status" value="2"/>
</dbReference>
<dbReference type="InterPro" id="IPR006626">
    <property type="entry name" value="PbH1"/>
</dbReference>
<dbReference type="AlphaFoldDB" id="A0A6M0RPE4"/>
<dbReference type="RefSeq" id="WP_163700280.1">
    <property type="nucleotide sequence ID" value="NZ_QXHD01000004.1"/>
</dbReference>
<dbReference type="InterPro" id="IPR039448">
    <property type="entry name" value="Beta_helix"/>
</dbReference>
<comment type="caution">
    <text evidence="2">The sequence shown here is derived from an EMBL/GenBank/DDBJ whole genome shotgun (WGS) entry which is preliminary data.</text>
</comment>
<evidence type="ECO:0000259" key="1">
    <source>
        <dbReference type="Pfam" id="PF13229"/>
    </source>
</evidence>
<reference evidence="2 3" key="1">
    <citation type="journal article" date="2020" name="Microb. Ecol.">
        <title>Ecogenomics of the Marine Benthic Filamentous Cyanobacterium Adonisia.</title>
        <authorList>
            <person name="Walter J.M."/>
            <person name="Coutinho F.H."/>
            <person name="Leomil L."/>
            <person name="Hargreaves P.I."/>
            <person name="Campeao M.E."/>
            <person name="Vieira V.V."/>
            <person name="Silva B.S."/>
            <person name="Fistarol G.O."/>
            <person name="Salomon P.S."/>
            <person name="Sawabe T."/>
            <person name="Mino S."/>
            <person name="Hosokawa M."/>
            <person name="Miyashita H."/>
            <person name="Maruyama F."/>
            <person name="van Verk M.C."/>
            <person name="Dutilh B.E."/>
            <person name="Thompson C.C."/>
            <person name="Thompson F.L."/>
        </authorList>
    </citation>
    <scope>NUCLEOTIDE SEQUENCE [LARGE SCALE GENOMIC DNA]</scope>
    <source>
        <strain evidence="2 3">CCMR0081</strain>
    </source>
</reference>
<accession>A0A6M0RPE4</accession>
<dbReference type="InterPro" id="IPR011050">
    <property type="entry name" value="Pectin_lyase_fold/virulence"/>
</dbReference>